<evidence type="ECO:0000259" key="4">
    <source>
        <dbReference type="PROSITE" id="PS50995"/>
    </source>
</evidence>
<dbReference type="PROSITE" id="PS01117">
    <property type="entry name" value="HTH_MARR_1"/>
    <property type="match status" value="1"/>
</dbReference>
<keyword evidence="3" id="KW-0804">Transcription</keyword>
<dbReference type="PANTHER" id="PTHR42756:SF2">
    <property type="entry name" value="MARR FAMILY REGULATORY PROTEIN"/>
    <property type="match status" value="1"/>
</dbReference>
<evidence type="ECO:0000256" key="3">
    <source>
        <dbReference type="ARBA" id="ARBA00023163"/>
    </source>
</evidence>
<dbReference type="GO" id="GO:0003700">
    <property type="term" value="F:DNA-binding transcription factor activity"/>
    <property type="evidence" value="ECO:0007669"/>
    <property type="project" value="InterPro"/>
</dbReference>
<protein>
    <submittedName>
        <fullName evidence="5">Transcriptional regulator SlyA</fullName>
    </submittedName>
</protein>
<organism evidence="5">
    <name type="scientific">bioreactor metagenome</name>
    <dbReference type="NCBI Taxonomy" id="1076179"/>
    <lineage>
        <taxon>unclassified sequences</taxon>
        <taxon>metagenomes</taxon>
        <taxon>ecological metagenomes</taxon>
    </lineage>
</organism>
<dbReference type="InterPro" id="IPR036388">
    <property type="entry name" value="WH-like_DNA-bd_sf"/>
</dbReference>
<dbReference type="InterPro" id="IPR000835">
    <property type="entry name" value="HTH_MarR-typ"/>
</dbReference>
<gene>
    <name evidence="5" type="primary">slyA_41</name>
    <name evidence="5" type="ORF">SDC9_156377</name>
</gene>
<evidence type="ECO:0000256" key="1">
    <source>
        <dbReference type="ARBA" id="ARBA00023015"/>
    </source>
</evidence>
<dbReference type="Gene3D" id="1.10.10.10">
    <property type="entry name" value="Winged helix-like DNA-binding domain superfamily/Winged helix DNA-binding domain"/>
    <property type="match status" value="1"/>
</dbReference>
<dbReference type="AlphaFoldDB" id="A0A645F6W6"/>
<dbReference type="InterPro" id="IPR036390">
    <property type="entry name" value="WH_DNA-bd_sf"/>
</dbReference>
<sequence>MKEKSVGKLVSILYRQSHVYINYALKDLNISSSEYIFMVELYNNEGISQEELSSLLLIDKAATARALKSLEEKGLLIRQKNLADKRANKVFTTDKGKSYKETIYSALRVWTKLITNGMDENTIDIVLDSLKSMSEKAGSTNYAELFSNGGEICEENK</sequence>
<dbReference type="Pfam" id="PF01047">
    <property type="entry name" value="MarR"/>
    <property type="match status" value="1"/>
</dbReference>
<name>A0A645F6W6_9ZZZZ</name>
<dbReference type="PANTHER" id="PTHR42756">
    <property type="entry name" value="TRANSCRIPTIONAL REGULATOR, MARR"/>
    <property type="match status" value="1"/>
</dbReference>
<evidence type="ECO:0000256" key="2">
    <source>
        <dbReference type="ARBA" id="ARBA00023125"/>
    </source>
</evidence>
<feature type="domain" description="HTH marR-type" evidence="4">
    <location>
        <begin position="6"/>
        <end position="135"/>
    </location>
</feature>
<dbReference type="SUPFAM" id="SSF46785">
    <property type="entry name" value="Winged helix' DNA-binding domain"/>
    <property type="match status" value="1"/>
</dbReference>
<dbReference type="EMBL" id="VSSQ01055185">
    <property type="protein sequence ID" value="MPN09089.1"/>
    <property type="molecule type" value="Genomic_DNA"/>
</dbReference>
<proteinExistence type="predicted"/>
<dbReference type="InterPro" id="IPR023187">
    <property type="entry name" value="Tscrpt_reg_MarR-type_CS"/>
</dbReference>
<dbReference type="PROSITE" id="PS50995">
    <property type="entry name" value="HTH_MARR_2"/>
    <property type="match status" value="1"/>
</dbReference>
<evidence type="ECO:0000313" key="5">
    <source>
        <dbReference type="EMBL" id="MPN09089.1"/>
    </source>
</evidence>
<keyword evidence="2" id="KW-0238">DNA-binding</keyword>
<reference evidence="5" key="1">
    <citation type="submission" date="2019-08" db="EMBL/GenBank/DDBJ databases">
        <authorList>
            <person name="Kucharzyk K."/>
            <person name="Murdoch R.W."/>
            <person name="Higgins S."/>
            <person name="Loffler F."/>
        </authorList>
    </citation>
    <scope>NUCLEOTIDE SEQUENCE</scope>
</reference>
<dbReference type="PRINTS" id="PR00598">
    <property type="entry name" value="HTHMARR"/>
</dbReference>
<dbReference type="GO" id="GO:0003677">
    <property type="term" value="F:DNA binding"/>
    <property type="evidence" value="ECO:0007669"/>
    <property type="project" value="UniProtKB-KW"/>
</dbReference>
<accession>A0A645F6W6</accession>
<comment type="caution">
    <text evidence="5">The sequence shown here is derived from an EMBL/GenBank/DDBJ whole genome shotgun (WGS) entry which is preliminary data.</text>
</comment>
<keyword evidence="1" id="KW-0805">Transcription regulation</keyword>
<dbReference type="SMART" id="SM00347">
    <property type="entry name" value="HTH_MARR"/>
    <property type="match status" value="1"/>
</dbReference>